<keyword evidence="2" id="KW-1185">Reference proteome</keyword>
<dbReference type="EMBL" id="CM045761">
    <property type="protein sequence ID" value="KAI8014349.1"/>
    <property type="molecule type" value="Genomic_DNA"/>
</dbReference>
<protein>
    <submittedName>
        <fullName evidence="1">Anaphase-promoting complex subunit 4</fullName>
    </submittedName>
</protein>
<evidence type="ECO:0000313" key="1">
    <source>
        <dbReference type="EMBL" id="KAI8014349.1"/>
    </source>
</evidence>
<proteinExistence type="predicted"/>
<organism evidence="1 2">
    <name type="scientific">Camellia lanceoleosa</name>
    <dbReference type="NCBI Taxonomy" id="1840588"/>
    <lineage>
        <taxon>Eukaryota</taxon>
        <taxon>Viridiplantae</taxon>
        <taxon>Streptophyta</taxon>
        <taxon>Embryophyta</taxon>
        <taxon>Tracheophyta</taxon>
        <taxon>Spermatophyta</taxon>
        <taxon>Magnoliopsida</taxon>
        <taxon>eudicotyledons</taxon>
        <taxon>Gunneridae</taxon>
        <taxon>Pentapetalae</taxon>
        <taxon>asterids</taxon>
        <taxon>Ericales</taxon>
        <taxon>Theaceae</taxon>
        <taxon>Camellia</taxon>
    </lineage>
</organism>
<name>A0ACC0HNN6_9ERIC</name>
<accession>A0ACC0HNN6</accession>
<comment type="caution">
    <text evidence="1">The sequence shown here is derived from an EMBL/GenBank/DDBJ whole genome shotgun (WGS) entry which is preliminary data.</text>
</comment>
<reference evidence="1 2" key="1">
    <citation type="journal article" date="2022" name="Plant J.">
        <title>Chromosome-level genome of Camellia lanceoleosa provides a valuable resource for understanding genome evolution and self-incompatibility.</title>
        <authorList>
            <person name="Gong W."/>
            <person name="Xiao S."/>
            <person name="Wang L."/>
            <person name="Liao Z."/>
            <person name="Chang Y."/>
            <person name="Mo W."/>
            <person name="Hu G."/>
            <person name="Li W."/>
            <person name="Zhao G."/>
            <person name="Zhu H."/>
            <person name="Hu X."/>
            <person name="Ji K."/>
            <person name="Xiang X."/>
            <person name="Song Q."/>
            <person name="Yuan D."/>
            <person name="Jin S."/>
            <person name="Zhang L."/>
        </authorList>
    </citation>
    <scope>NUCLEOTIDE SEQUENCE [LARGE SCALE GENOMIC DNA]</scope>
    <source>
        <strain evidence="1">SQ_2022a</strain>
    </source>
</reference>
<sequence>MLNFKQAFEVPFTTISKKILFEDLLQLFPVASSPKSASLSFPTSVSYYQEASEAVTTYRTHEQRLVDYISFGIPKDSFSNIRNCIGIARGFKHDLSSVNKGNASLEAVLLSVPDGYHCVDLCLYKESQIVLLLNESTTSSESSSNGYMMIVQASDLPFVSISRSTGLNRWNLHELKMENEKVQNIPHFVVAPLAVSGKLLMCKVVNLILDADLFGIKCIHIARVQNN</sequence>
<dbReference type="Proteomes" id="UP001060215">
    <property type="component" value="Chromosome 4"/>
</dbReference>
<gene>
    <name evidence="1" type="ORF">LOK49_LG05G00100</name>
</gene>
<evidence type="ECO:0000313" key="2">
    <source>
        <dbReference type="Proteomes" id="UP001060215"/>
    </source>
</evidence>